<accession>A0A4D7BTJ1</accession>
<organism evidence="1 2">
    <name type="scientific">Hankyongella ginsenosidimutans</name>
    <dbReference type="NCBI Taxonomy" id="1763828"/>
    <lineage>
        <taxon>Bacteria</taxon>
        <taxon>Pseudomonadati</taxon>
        <taxon>Pseudomonadota</taxon>
        <taxon>Alphaproteobacteria</taxon>
        <taxon>Sphingomonadales</taxon>
        <taxon>Sphingomonadaceae</taxon>
        <taxon>Hankyongella</taxon>
    </lineage>
</organism>
<proteinExistence type="predicted"/>
<protein>
    <recommendedName>
        <fullName evidence="3">DUF45 domain-containing protein</fullName>
    </recommendedName>
</protein>
<reference evidence="2" key="1">
    <citation type="submission" date="2019-04" db="EMBL/GenBank/DDBJ databases">
        <title>Complete genome sequence of Sphingomonas sp. W1-2-3.</title>
        <authorList>
            <person name="Im W.T."/>
        </authorList>
    </citation>
    <scope>NUCLEOTIDE SEQUENCE [LARGE SCALE GENOMIC DNA]</scope>
    <source>
        <strain evidence="2">W1-2-3</strain>
    </source>
</reference>
<dbReference type="RefSeq" id="WP_222873662.1">
    <property type="nucleotide sequence ID" value="NZ_CP039704.1"/>
</dbReference>
<dbReference type="KEGG" id="hgn:E6W36_02545"/>
<evidence type="ECO:0000313" key="2">
    <source>
        <dbReference type="Proteomes" id="UP000298714"/>
    </source>
</evidence>
<gene>
    <name evidence="1" type="ORF">E6W36_02545</name>
</gene>
<keyword evidence="2" id="KW-1185">Reference proteome</keyword>
<name>A0A4D7BTJ1_9SPHN</name>
<sequence length="84" mass="9403">MTQTLTIECAAGAVPVRVLRRANARRLRLVADPVRREFRLTLPPRATLGTARAFLDDHHGWIAERAQPSRADALRARLRDPLPG</sequence>
<evidence type="ECO:0008006" key="3">
    <source>
        <dbReference type="Google" id="ProtNLM"/>
    </source>
</evidence>
<evidence type="ECO:0000313" key="1">
    <source>
        <dbReference type="EMBL" id="QCI78889.1"/>
    </source>
</evidence>
<dbReference type="AlphaFoldDB" id="A0A4D7BTJ1"/>
<dbReference type="EMBL" id="CP039704">
    <property type="protein sequence ID" value="QCI78889.1"/>
    <property type="molecule type" value="Genomic_DNA"/>
</dbReference>
<dbReference type="Proteomes" id="UP000298714">
    <property type="component" value="Chromosome"/>
</dbReference>